<dbReference type="RefSeq" id="WP_055148165.1">
    <property type="nucleotide sequence ID" value="NZ_JXSZ01000009.1"/>
</dbReference>
<dbReference type="STRING" id="1605367.AFM12_11065"/>
<accession>A0A0P7BKK4</accession>
<dbReference type="Pfam" id="PF26421">
    <property type="entry name" value="Avidin_like"/>
    <property type="match status" value="1"/>
</dbReference>
<dbReference type="Proteomes" id="UP000050454">
    <property type="component" value="Unassembled WGS sequence"/>
</dbReference>
<name>A0A0P7BKK4_9BACT</name>
<protein>
    <submittedName>
        <fullName evidence="1">N-acetylglutamate synthase</fullName>
    </submittedName>
</protein>
<sequence>MKINYHNRRFRPVQNTENGETSAETIFHYKQEGNILTSEYAGGQIAKGSLIALVSENGELDMRYQQINTNGELMTGVCHSTPEVLPDGRIRLHEKWRWTSGDKSEGKSIIEEFQ</sequence>
<reference evidence="1 2" key="1">
    <citation type="submission" date="2015-07" db="EMBL/GenBank/DDBJ databases">
        <title>The draft genome sequence of Leadbetterella sp. JN14-9.</title>
        <authorList>
            <person name="Liu Y."/>
            <person name="Du J."/>
            <person name="Shao Z."/>
        </authorList>
    </citation>
    <scope>NUCLEOTIDE SEQUENCE [LARGE SCALE GENOMIC DNA]</scope>
    <source>
        <strain evidence="1 2">JN14-9</strain>
    </source>
</reference>
<proteinExistence type="predicted"/>
<gene>
    <name evidence="1" type="ORF">AFM12_11065</name>
</gene>
<keyword evidence="2" id="KW-1185">Reference proteome</keyword>
<evidence type="ECO:0000313" key="2">
    <source>
        <dbReference type="Proteomes" id="UP000050454"/>
    </source>
</evidence>
<organism evidence="1 2">
    <name type="scientific">Jiulongibacter sediminis</name>
    <dbReference type="NCBI Taxonomy" id="1605367"/>
    <lineage>
        <taxon>Bacteria</taxon>
        <taxon>Pseudomonadati</taxon>
        <taxon>Bacteroidota</taxon>
        <taxon>Cytophagia</taxon>
        <taxon>Cytophagales</taxon>
        <taxon>Leadbetterellaceae</taxon>
        <taxon>Jiulongibacter</taxon>
    </lineage>
</organism>
<dbReference type="EMBL" id="LGTQ01000009">
    <property type="protein sequence ID" value="KPM47794.1"/>
    <property type="molecule type" value="Genomic_DNA"/>
</dbReference>
<dbReference type="OrthoDB" id="5684515at2"/>
<evidence type="ECO:0000313" key="1">
    <source>
        <dbReference type="EMBL" id="KPM47794.1"/>
    </source>
</evidence>
<dbReference type="PATRIC" id="fig|1605367.3.peg.3605"/>
<comment type="caution">
    <text evidence="1">The sequence shown here is derived from an EMBL/GenBank/DDBJ whole genome shotgun (WGS) entry which is preliminary data.</text>
</comment>
<dbReference type="AlphaFoldDB" id="A0A0P7BKK4"/>
<dbReference type="InterPro" id="IPR058595">
    <property type="entry name" value="Avidin-like"/>
</dbReference>